<proteinExistence type="predicted"/>
<accession>A0A645CVV7</accession>
<name>A0A645CVV7_9ZZZZ</name>
<sequence length="197" mass="23502">MKIIFQNINKELKKIGLILNDIQEMPFIEIYNKNHDWDGGYESGHGYDGAREEFYSDLNEEFDFLMQFITINNLKKCILAPLHSYKYFEEWSDISKNDIYQILNNILKNYHINKQTQCGIDLNPNENKVILKRFVEGGFRYISTVSFFFPEIKLIVQPWHHLNLLFFPLDYKNILFIINQIIGKYDNLVIYEGDKRA</sequence>
<dbReference type="EMBL" id="VSSQ01030672">
    <property type="protein sequence ID" value="MPM81290.1"/>
    <property type="molecule type" value="Genomic_DNA"/>
</dbReference>
<comment type="caution">
    <text evidence="1">The sequence shown here is derived from an EMBL/GenBank/DDBJ whole genome shotgun (WGS) entry which is preliminary data.</text>
</comment>
<reference evidence="1" key="1">
    <citation type="submission" date="2019-08" db="EMBL/GenBank/DDBJ databases">
        <authorList>
            <person name="Kucharzyk K."/>
            <person name="Murdoch R.W."/>
            <person name="Higgins S."/>
            <person name="Loffler F."/>
        </authorList>
    </citation>
    <scope>NUCLEOTIDE SEQUENCE</scope>
</reference>
<protein>
    <submittedName>
        <fullName evidence="1">Uncharacterized protein</fullName>
    </submittedName>
</protein>
<dbReference type="AlphaFoldDB" id="A0A645CVV7"/>
<organism evidence="1">
    <name type="scientific">bioreactor metagenome</name>
    <dbReference type="NCBI Taxonomy" id="1076179"/>
    <lineage>
        <taxon>unclassified sequences</taxon>
        <taxon>metagenomes</taxon>
        <taxon>ecological metagenomes</taxon>
    </lineage>
</organism>
<evidence type="ECO:0000313" key="1">
    <source>
        <dbReference type="EMBL" id="MPM81290.1"/>
    </source>
</evidence>
<gene>
    <name evidence="1" type="ORF">SDC9_128342</name>
</gene>